<gene>
    <name evidence="4" type="ORF">POL25_07700</name>
</gene>
<dbReference type="PANTHER" id="PTHR43081">
    <property type="entry name" value="ADENYLATE CYCLASE, TERMINAL-DIFFERENTIATION SPECIFIC-RELATED"/>
    <property type="match status" value="1"/>
</dbReference>
<proteinExistence type="predicted"/>
<feature type="domain" description="Guanylate cyclase" evidence="2">
    <location>
        <begin position="353"/>
        <end position="487"/>
    </location>
</feature>
<feature type="domain" description="HAMP" evidence="3">
    <location>
        <begin position="269"/>
        <end position="321"/>
    </location>
</feature>
<keyword evidence="1" id="KW-0812">Transmembrane</keyword>
<keyword evidence="1" id="KW-1133">Transmembrane helix</keyword>
<organism evidence="4 5">
    <name type="scientific">Nannocystis bainbridge</name>
    <dbReference type="NCBI Taxonomy" id="2995303"/>
    <lineage>
        <taxon>Bacteria</taxon>
        <taxon>Pseudomonadati</taxon>
        <taxon>Myxococcota</taxon>
        <taxon>Polyangia</taxon>
        <taxon>Nannocystales</taxon>
        <taxon>Nannocystaceae</taxon>
        <taxon>Nannocystis</taxon>
    </lineage>
</organism>
<evidence type="ECO:0000313" key="5">
    <source>
        <dbReference type="Proteomes" id="UP001221686"/>
    </source>
</evidence>
<reference evidence="4 5" key="1">
    <citation type="submission" date="2022-11" db="EMBL/GenBank/DDBJ databases">
        <title>Minimal conservation of predation-associated metabolite biosynthetic gene clusters underscores biosynthetic potential of Myxococcota including descriptions for ten novel species: Archangium lansinium sp. nov., Myxococcus landrumus sp. nov., Nannocystis bai.</title>
        <authorList>
            <person name="Ahearne A."/>
            <person name="Stevens C."/>
            <person name="Dowd S."/>
        </authorList>
    </citation>
    <scope>NUCLEOTIDE SEQUENCE [LARGE SCALE GENOMIC DNA]</scope>
    <source>
        <strain evidence="4 5">BB15-2</strain>
    </source>
</reference>
<dbReference type="InterPro" id="IPR050697">
    <property type="entry name" value="Adenylyl/Guanylyl_Cyclase_3/4"/>
</dbReference>
<dbReference type="Pfam" id="PF00211">
    <property type="entry name" value="Guanylate_cyc"/>
    <property type="match status" value="1"/>
</dbReference>
<accession>A0ABT5DT06</accession>
<dbReference type="InterPro" id="IPR029787">
    <property type="entry name" value="Nucleotide_cyclase"/>
</dbReference>
<feature type="transmembrane region" description="Helical" evidence="1">
    <location>
        <begin position="71"/>
        <end position="90"/>
    </location>
</feature>
<dbReference type="PROSITE" id="PS50125">
    <property type="entry name" value="GUANYLATE_CYCLASE_2"/>
    <property type="match status" value="1"/>
</dbReference>
<dbReference type="PROSITE" id="PS50885">
    <property type="entry name" value="HAMP"/>
    <property type="match status" value="1"/>
</dbReference>
<evidence type="ECO:0000259" key="2">
    <source>
        <dbReference type="PROSITE" id="PS50125"/>
    </source>
</evidence>
<dbReference type="CDD" id="cd07302">
    <property type="entry name" value="CHD"/>
    <property type="match status" value="1"/>
</dbReference>
<dbReference type="Gene3D" id="3.30.70.1230">
    <property type="entry name" value="Nucleotide cyclase"/>
    <property type="match status" value="1"/>
</dbReference>
<sequence>MNEPPHDPAGTSPRLRLLTRPRAAAGPDLPLPPPRELLRVFAVAIAIGSTAAVVGAYYITVATEFPPGALPQFLVVLAGLVVTSIAVVYLRHLRFVDRLGPWLRRPGDSVDLDAWRQALSWPARISIFIGLSAVAVGLCAAAIMIAITGDVWLGLHIAVGGLLAAVLDAIFAWLYTDAATRPLRRALIARSPMLPVIGPGIVRLGLGAKMAIVIVGVQLAGAVISGTLAYRGASAAIAAHEPSALALHILVVTAIGLLVSLSGCLLVTRHTTDPLRELTDLVGTLTPDQLSRRALPIGGDEVGQLSAAVNGMLGGLEERDFIKDAFTRYVTRQVRDVVMQGGLELGGELVTATILMADIRGFTPLVEHMPPKQVVRILNRYFTEMVEECMEHGGLIDKFIGDAILVVFGAPVRLAPELSARAAARAALGMQRRLAQLNAALAAEGSQPLRIGVGVHTGEAIAGNIGAPQRLDYTLIGDSVNTATRIESACKEVGHDVLISEVTRVLLGDAAVVGAPVTVHLKGKSRPTAVFPLLGLKTS</sequence>
<dbReference type="Gene3D" id="6.10.340.10">
    <property type="match status" value="1"/>
</dbReference>
<dbReference type="InterPro" id="IPR003660">
    <property type="entry name" value="HAMP_dom"/>
</dbReference>
<dbReference type="InterPro" id="IPR001054">
    <property type="entry name" value="A/G_cyclase"/>
</dbReference>
<comment type="caution">
    <text evidence="4">The sequence shown here is derived from an EMBL/GenBank/DDBJ whole genome shotgun (WGS) entry which is preliminary data.</text>
</comment>
<evidence type="ECO:0000259" key="3">
    <source>
        <dbReference type="PROSITE" id="PS50885"/>
    </source>
</evidence>
<dbReference type="EMBL" id="JAQNDL010000001">
    <property type="protein sequence ID" value="MDC0716771.1"/>
    <property type="molecule type" value="Genomic_DNA"/>
</dbReference>
<evidence type="ECO:0000313" key="4">
    <source>
        <dbReference type="EMBL" id="MDC0716771.1"/>
    </source>
</evidence>
<feature type="transmembrane region" description="Helical" evidence="1">
    <location>
        <begin position="153"/>
        <end position="175"/>
    </location>
</feature>
<dbReference type="PANTHER" id="PTHR43081:SF1">
    <property type="entry name" value="ADENYLATE CYCLASE, TERMINAL-DIFFERENTIATION SPECIFIC"/>
    <property type="match status" value="1"/>
</dbReference>
<evidence type="ECO:0000256" key="1">
    <source>
        <dbReference type="SAM" id="Phobius"/>
    </source>
</evidence>
<dbReference type="RefSeq" id="WP_272085262.1">
    <property type="nucleotide sequence ID" value="NZ_JAQNDL010000001.1"/>
</dbReference>
<keyword evidence="5" id="KW-1185">Reference proteome</keyword>
<dbReference type="CDD" id="cd06225">
    <property type="entry name" value="HAMP"/>
    <property type="match status" value="1"/>
</dbReference>
<dbReference type="SUPFAM" id="SSF158472">
    <property type="entry name" value="HAMP domain-like"/>
    <property type="match status" value="1"/>
</dbReference>
<keyword evidence="1" id="KW-0472">Membrane</keyword>
<feature type="transmembrane region" description="Helical" evidence="1">
    <location>
        <begin position="212"/>
        <end position="233"/>
    </location>
</feature>
<feature type="transmembrane region" description="Helical" evidence="1">
    <location>
        <begin position="125"/>
        <end position="147"/>
    </location>
</feature>
<name>A0ABT5DT06_9BACT</name>
<feature type="transmembrane region" description="Helical" evidence="1">
    <location>
        <begin position="245"/>
        <end position="268"/>
    </location>
</feature>
<dbReference type="SUPFAM" id="SSF55073">
    <property type="entry name" value="Nucleotide cyclase"/>
    <property type="match status" value="1"/>
</dbReference>
<protein>
    <submittedName>
        <fullName evidence="4">Adenylate/guanylate cyclase domain-containing protein</fullName>
    </submittedName>
</protein>
<feature type="transmembrane region" description="Helical" evidence="1">
    <location>
        <begin position="37"/>
        <end position="59"/>
    </location>
</feature>
<dbReference type="Pfam" id="PF00672">
    <property type="entry name" value="HAMP"/>
    <property type="match status" value="1"/>
</dbReference>
<dbReference type="SMART" id="SM00044">
    <property type="entry name" value="CYCc"/>
    <property type="match status" value="1"/>
</dbReference>
<dbReference type="SMART" id="SM00304">
    <property type="entry name" value="HAMP"/>
    <property type="match status" value="1"/>
</dbReference>
<dbReference type="Proteomes" id="UP001221686">
    <property type="component" value="Unassembled WGS sequence"/>
</dbReference>